<feature type="transmembrane region" description="Helical" evidence="1">
    <location>
        <begin position="77"/>
        <end position="95"/>
    </location>
</feature>
<feature type="transmembrane region" description="Helical" evidence="1">
    <location>
        <begin position="167"/>
        <end position="192"/>
    </location>
</feature>
<organism evidence="2 3">
    <name type="scientific">Glycomyces artemisiae</name>
    <dbReference type="NCBI Taxonomy" id="1076443"/>
    <lineage>
        <taxon>Bacteria</taxon>
        <taxon>Bacillati</taxon>
        <taxon>Actinomycetota</taxon>
        <taxon>Actinomycetes</taxon>
        <taxon>Glycomycetales</taxon>
        <taxon>Glycomycetaceae</taxon>
        <taxon>Glycomyces</taxon>
    </lineage>
</organism>
<keyword evidence="1" id="KW-1133">Transmembrane helix</keyword>
<feature type="transmembrane region" description="Helical" evidence="1">
    <location>
        <begin position="107"/>
        <end position="127"/>
    </location>
</feature>
<sequence>MNEYIAAVAAPLRGPRRVRRDMLAEIEDGFEEAVAERVAAGLSRGEAVDGAASEFGEPRIVAAEVQRELEAAQARQTAWTLLIALPAMTIMWDVFGGDGDPGLAATLLARVVDAATAVAFGAAALVLTGHLERRAARLCGLLGLVQIATALGCSALIAMVADGQGPTGAWAALTAASAAGSILVCTASVRALRTARAAIS</sequence>
<gene>
    <name evidence="2" type="ORF">B0I28_106269</name>
</gene>
<dbReference type="Proteomes" id="UP000238176">
    <property type="component" value="Unassembled WGS sequence"/>
</dbReference>
<keyword evidence="3" id="KW-1185">Reference proteome</keyword>
<name>A0A2T0UJ04_9ACTN</name>
<dbReference type="EMBL" id="PVTJ01000006">
    <property type="protein sequence ID" value="PRY57846.1"/>
    <property type="molecule type" value="Genomic_DNA"/>
</dbReference>
<dbReference type="AlphaFoldDB" id="A0A2T0UJ04"/>
<accession>A0A2T0UJ04</accession>
<protein>
    <submittedName>
        <fullName evidence="2">Uncharacterized protein</fullName>
    </submittedName>
</protein>
<dbReference type="RefSeq" id="WP_106365026.1">
    <property type="nucleotide sequence ID" value="NZ_PVTJ01000006.1"/>
</dbReference>
<dbReference type="Pfam" id="PF22564">
    <property type="entry name" value="HAAS"/>
    <property type="match status" value="1"/>
</dbReference>
<dbReference type="NCBIfam" id="NF038403">
    <property type="entry name" value="perm_prefix_1"/>
    <property type="match status" value="1"/>
</dbReference>
<proteinExistence type="predicted"/>
<dbReference type="OrthoDB" id="5187995at2"/>
<evidence type="ECO:0000256" key="1">
    <source>
        <dbReference type="SAM" id="Phobius"/>
    </source>
</evidence>
<evidence type="ECO:0000313" key="2">
    <source>
        <dbReference type="EMBL" id="PRY57846.1"/>
    </source>
</evidence>
<reference evidence="2 3" key="1">
    <citation type="submission" date="2018-03" db="EMBL/GenBank/DDBJ databases">
        <title>Genomic Encyclopedia of Type Strains, Phase III (KMG-III): the genomes of soil and plant-associated and newly described type strains.</title>
        <authorList>
            <person name="Whitman W."/>
        </authorList>
    </citation>
    <scope>NUCLEOTIDE SEQUENCE [LARGE SCALE GENOMIC DNA]</scope>
    <source>
        <strain evidence="2 3">CGMCC 4.7067</strain>
    </source>
</reference>
<keyword evidence="1" id="KW-0472">Membrane</keyword>
<evidence type="ECO:0000313" key="3">
    <source>
        <dbReference type="Proteomes" id="UP000238176"/>
    </source>
</evidence>
<feature type="transmembrane region" description="Helical" evidence="1">
    <location>
        <begin position="139"/>
        <end position="161"/>
    </location>
</feature>
<comment type="caution">
    <text evidence="2">The sequence shown here is derived from an EMBL/GenBank/DDBJ whole genome shotgun (WGS) entry which is preliminary data.</text>
</comment>
<dbReference type="InterPro" id="IPR047928">
    <property type="entry name" value="Perm_prefix_1"/>
</dbReference>
<keyword evidence="1" id="KW-0812">Transmembrane</keyword>